<dbReference type="EMBL" id="JAURTK010000024">
    <property type="protein sequence ID" value="MDP9651597.1"/>
    <property type="molecule type" value="Genomic_DNA"/>
</dbReference>
<gene>
    <name evidence="1" type="ORF">J2793_007072</name>
</gene>
<sequence>MNKAHALTCTIGRNRLRFRPFLNLFFNSFTMHKNDKPACRTKGHKAEGHVAKLGVACLLVVSILLSAEAAATPTVAALKIIASNGKESVLIPGLHAVSRDILLPDSRLWDGKQRLLVEHLDTGEAEQRAMVFAPHEQEPRALWAKNLTADELRIYHNRTRCNYVSETQAD</sequence>
<comment type="caution">
    <text evidence="1">The sequence shown here is derived from an EMBL/GenBank/DDBJ whole genome shotgun (WGS) entry which is preliminary data.</text>
</comment>
<protein>
    <submittedName>
        <fullName evidence="1">Uncharacterized protein</fullName>
    </submittedName>
</protein>
<dbReference type="AlphaFoldDB" id="A0AB73IQE8"/>
<reference evidence="1" key="1">
    <citation type="submission" date="2023-07" db="EMBL/GenBank/DDBJ databases">
        <title>Sorghum-associated microbial communities from plants grown in Nebraska, USA.</title>
        <authorList>
            <person name="Schachtman D."/>
        </authorList>
    </citation>
    <scope>NUCLEOTIDE SEQUENCE</scope>
    <source>
        <strain evidence="1">DS1061</strain>
    </source>
</reference>
<proteinExistence type="predicted"/>
<evidence type="ECO:0000313" key="1">
    <source>
        <dbReference type="EMBL" id="MDP9651597.1"/>
    </source>
</evidence>
<accession>A0AB73IQE8</accession>
<dbReference type="RefSeq" id="WP_392396169.1">
    <property type="nucleotide sequence ID" value="NZ_JAURTK010000024.1"/>
</dbReference>
<name>A0AB73IQE8_9BURK</name>
<dbReference type="Proteomes" id="UP001229486">
    <property type="component" value="Unassembled WGS sequence"/>
</dbReference>
<organism evidence="1 2">
    <name type="scientific">Paraburkholderia caledonica</name>
    <dbReference type="NCBI Taxonomy" id="134536"/>
    <lineage>
        <taxon>Bacteria</taxon>
        <taxon>Pseudomonadati</taxon>
        <taxon>Pseudomonadota</taxon>
        <taxon>Betaproteobacteria</taxon>
        <taxon>Burkholderiales</taxon>
        <taxon>Burkholderiaceae</taxon>
        <taxon>Paraburkholderia</taxon>
    </lineage>
</organism>
<evidence type="ECO:0000313" key="2">
    <source>
        <dbReference type="Proteomes" id="UP001229486"/>
    </source>
</evidence>